<sequence>MDRTAAGNADPFHPLCWSTPLKSVTAEAVHVVVSDAFVAALSAGALQADDAEQLAAAFPAECARLEAAVNQLGRGGDGFVVKLCGKVPVDAVWITPLRSLQCRSWRDALAMLRASVRVHADEAPCERLRPAVVSVLAWANIEPSLEFRAFVWDGALLAICQRQADAAYPFLDEWEADIVRAVGNFYHTLLLPAHPGYARCVFDCYLDAQRQVRLVDMHRWDDRTDPLLFTAAELERFRCTSSSDASGDTPRKVHFRFVSEGMTPACRTVLDGVPLEMRDESLWQALERVQTPPCAAFEPQAE</sequence>
<organism evidence="2 3">
    <name type="scientific">Cyanidium caldarium</name>
    <name type="common">Red alga</name>
    <dbReference type="NCBI Taxonomy" id="2771"/>
    <lineage>
        <taxon>Eukaryota</taxon>
        <taxon>Rhodophyta</taxon>
        <taxon>Bangiophyceae</taxon>
        <taxon>Cyanidiales</taxon>
        <taxon>Cyanidiaceae</taxon>
        <taxon>Cyanidium</taxon>
    </lineage>
</organism>
<protein>
    <submittedName>
        <fullName evidence="2">Uncharacterized protein</fullName>
    </submittedName>
</protein>
<dbReference type="PANTHER" id="PTHR15323">
    <property type="entry name" value="D123 PROTEIN"/>
    <property type="match status" value="1"/>
</dbReference>
<reference evidence="2 3" key="1">
    <citation type="submission" date="2022-07" db="EMBL/GenBank/DDBJ databases">
        <title>Genome-wide signatures of adaptation to extreme environments.</title>
        <authorList>
            <person name="Cho C.H."/>
            <person name="Yoon H.S."/>
        </authorList>
    </citation>
    <scope>NUCLEOTIDE SEQUENCE [LARGE SCALE GENOMIC DNA]</scope>
    <source>
        <strain evidence="2 3">DBV 063 E5</strain>
    </source>
</reference>
<keyword evidence="3" id="KW-1185">Reference proteome</keyword>
<dbReference type="InterPro" id="IPR009772">
    <property type="entry name" value="CDC123"/>
</dbReference>
<gene>
    <name evidence="2" type="ORF">CDCA_CDCA11G3099</name>
</gene>
<dbReference type="Proteomes" id="UP001301350">
    <property type="component" value="Unassembled WGS sequence"/>
</dbReference>
<dbReference type="EMBL" id="JANCYW010000011">
    <property type="protein sequence ID" value="KAK4537074.1"/>
    <property type="molecule type" value="Genomic_DNA"/>
</dbReference>
<name>A0AAV9IXT8_CYACA</name>
<dbReference type="PANTHER" id="PTHR15323:SF6">
    <property type="entry name" value="CELL DIVISION CYCLE PROTEIN 123 HOMOLOG"/>
    <property type="match status" value="1"/>
</dbReference>
<accession>A0AAV9IXT8</accession>
<dbReference type="Pfam" id="PF07065">
    <property type="entry name" value="D123"/>
    <property type="match status" value="1"/>
</dbReference>
<dbReference type="GO" id="GO:0005737">
    <property type="term" value="C:cytoplasm"/>
    <property type="evidence" value="ECO:0007669"/>
    <property type="project" value="TreeGrafter"/>
</dbReference>
<comment type="caution">
    <text evidence="2">The sequence shown here is derived from an EMBL/GenBank/DDBJ whole genome shotgun (WGS) entry which is preliminary data.</text>
</comment>
<comment type="similarity">
    <text evidence="1">Belongs to the CDC123 family.</text>
</comment>
<dbReference type="AlphaFoldDB" id="A0AAV9IXT8"/>
<proteinExistence type="inferred from homology"/>
<evidence type="ECO:0000256" key="1">
    <source>
        <dbReference type="ARBA" id="ARBA00011047"/>
    </source>
</evidence>
<evidence type="ECO:0000313" key="3">
    <source>
        <dbReference type="Proteomes" id="UP001301350"/>
    </source>
</evidence>
<evidence type="ECO:0000313" key="2">
    <source>
        <dbReference type="EMBL" id="KAK4537074.1"/>
    </source>
</evidence>